<name>A0AAD3Y1R1_NEPGR</name>
<comment type="caution">
    <text evidence="2">The sequence shown here is derived from an EMBL/GenBank/DDBJ whole genome shotgun (WGS) entry which is preliminary data.</text>
</comment>
<dbReference type="PANTHER" id="PTHR31558:SF40">
    <property type="entry name" value="EXPRESSED PROTEIN"/>
    <property type="match status" value="1"/>
</dbReference>
<keyword evidence="3" id="KW-1185">Reference proteome</keyword>
<gene>
    <name evidence="2" type="ORF">Nepgr_028015</name>
</gene>
<sequence>MGGCVSASNGRTHKKYSYRLRKRCGKITTTICEAPIKRISDSANRISVSEFVHVDFEMGATATCRRSEVSNKSFRVTQLQWNLSQIDANGICQEEAWFDSVSILDSDSDDDFISVLGDVLDSSRVLSRTSIWAGAPERYIYHPLAGLLIPGATGEKLIPGCWSGISPSVFNVRGQNYFRDKQKQSAPSYCPYAPIGVDLFVCPRKIHHIAQYLQLPSAKAHEKVPSLLIVNIQMPTYAASMFQHDTDGEGTSLVLYFKVSEDFDQNISSQFQDSIKRLVENDMESLKSFGKESAVPFRERLKILSNLVNADDLQLSSTEKKLINAYKDKPVLSRPQHDFFKGSNYFEIDIDVHRFSYVSRKGLEALRERLKFGILDLGLTIQAQRSEELPEKVLCCIRLNKIDFILWANARPFSFKKHTGEEDEVLLLNSE</sequence>
<evidence type="ECO:0000313" key="3">
    <source>
        <dbReference type="Proteomes" id="UP001279734"/>
    </source>
</evidence>
<proteinExistence type="predicted"/>
<evidence type="ECO:0000259" key="1">
    <source>
        <dbReference type="Pfam" id="PF07059"/>
    </source>
</evidence>
<reference evidence="2" key="1">
    <citation type="submission" date="2023-05" db="EMBL/GenBank/DDBJ databases">
        <title>Nepenthes gracilis genome sequencing.</title>
        <authorList>
            <person name="Fukushima K."/>
        </authorList>
    </citation>
    <scope>NUCLEOTIDE SEQUENCE</scope>
    <source>
        <strain evidence="2">SING2019-196</strain>
    </source>
</reference>
<organism evidence="2 3">
    <name type="scientific">Nepenthes gracilis</name>
    <name type="common">Slender pitcher plant</name>
    <dbReference type="NCBI Taxonomy" id="150966"/>
    <lineage>
        <taxon>Eukaryota</taxon>
        <taxon>Viridiplantae</taxon>
        <taxon>Streptophyta</taxon>
        <taxon>Embryophyta</taxon>
        <taxon>Tracheophyta</taxon>
        <taxon>Spermatophyta</taxon>
        <taxon>Magnoliopsida</taxon>
        <taxon>eudicotyledons</taxon>
        <taxon>Gunneridae</taxon>
        <taxon>Pentapetalae</taxon>
        <taxon>Caryophyllales</taxon>
        <taxon>Nepenthaceae</taxon>
        <taxon>Nepenthes</taxon>
    </lineage>
</organism>
<dbReference type="Proteomes" id="UP001279734">
    <property type="component" value="Unassembled WGS sequence"/>
</dbReference>
<accession>A0AAD3Y1R1</accession>
<dbReference type="PANTHER" id="PTHR31558">
    <property type="entry name" value="CW14 PROTEIN"/>
    <property type="match status" value="1"/>
</dbReference>
<feature type="domain" description="Protein ENHANCED DISEASE RESISTANCE 2 C-terminal" evidence="1">
    <location>
        <begin position="162"/>
        <end position="403"/>
    </location>
</feature>
<dbReference type="Pfam" id="PF07059">
    <property type="entry name" value="EDR2_C"/>
    <property type="match status" value="1"/>
</dbReference>
<dbReference type="InterPro" id="IPR009769">
    <property type="entry name" value="EDR2_C"/>
</dbReference>
<dbReference type="EMBL" id="BSYO01000030">
    <property type="protein sequence ID" value="GMH26172.1"/>
    <property type="molecule type" value="Genomic_DNA"/>
</dbReference>
<protein>
    <recommendedName>
        <fullName evidence="1">Protein ENHANCED DISEASE RESISTANCE 2 C-terminal domain-containing protein</fullName>
    </recommendedName>
</protein>
<dbReference type="AlphaFoldDB" id="A0AAD3Y1R1"/>
<evidence type="ECO:0000313" key="2">
    <source>
        <dbReference type="EMBL" id="GMH26172.1"/>
    </source>
</evidence>